<feature type="region of interest" description="Disordered" evidence="1">
    <location>
        <begin position="1195"/>
        <end position="1286"/>
    </location>
</feature>
<dbReference type="EMBL" id="ML213504">
    <property type="protein sequence ID" value="TFK56009.1"/>
    <property type="molecule type" value="Genomic_DNA"/>
</dbReference>
<feature type="compositionally biased region" description="Polar residues" evidence="1">
    <location>
        <begin position="1371"/>
        <end position="1380"/>
    </location>
</feature>
<feature type="compositionally biased region" description="Low complexity" evidence="1">
    <location>
        <begin position="1197"/>
        <end position="1217"/>
    </location>
</feature>
<dbReference type="OrthoDB" id="3269353at2759"/>
<evidence type="ECO:0000313" key="2">
    <source>
        <dbReference type="EMBL" id="TFK56009.1"/>
    </source>
</evidence>
<gene>
    <name evidence="2" type="ORF">OE88DRAFT_1731644</name>
</gene>
<feature type="compositionally biased region" description="Basic and acidic residues" evidence="1">
    <location>
        <begin position="327"/>
        <end position="338"/>
    </location>
</feature>
<feature type="compositionally biased region" description="Basic and acidic residues" evidence="1">
    <location>
        <begin position="307"/>
        <end position="318"/>
    </location>
</feature>
<dbReference type="STRING" id="5364.A0A5C3NDP3"/>
<feature type="region of interest" description="Disordered" evidence="1">
    <location>
        <begin position="298"/>
        <end position="338"/>
    </location>
</feature>
<organism evidence="2 3">
    <name type="scientific">Heliocybe sulcata</name>
    <dbReference type="NCBI Taxonomy" id="5364"/>
    <lineage>
        <taxon>Eukaryota</taxon>
        <taxon>Fungi</taxon>
        <taxon>Dikarya</taxon>
        <taxon>Basidiomycota</taxon>
        <taxon>Agaricomycotina</taxon>
        <taxon>Agaricomycetes</taxon>
        <taxon>Gloeophyllales</taxon>
        <taxon>Gloeophyllaceae</taxon>
        <taxon>Heliocybe</taxon>
    </lineage>
</organism>
<sequence>MSRFTSTPFHKPSPFDVPRAVHPLSPPDTDSDFMGPAQQSTVSMTLGGDNESATIPIAAPAETPASRFRKISTLAYLNSGLSGSRGAEPRERVQPRTKWLVVVVPPNTFPQEPGHLGHTLSSGPSNRLSSGLLMPLFPTMYGQLSAIAKEFNFPSTTGLCLYLHVTESGFTFTPRISDESWQLLWGHLFEARSPVTSSPQLPISGRIEFDIDLRKARWYDGWVANSTREAFELSVPASRAPSMSHWRADSRTTFAGEEQGLEDQVETESITQRTRTLRHVPRKLSLLDRFDTVSVRSASRAPSHAEISPKQEIPDRRAALSPIVQEDEPKSGKKDLESRVRSWRASSSVAPTPMAVTGQLSLDPVNMPNTVSLDSPVVEQGEGEYELNLDDFTWSISSAGPEEYYYELDMDGEEGESWRAPSVHMDRRVEGSVCLTPSVATSMGPEDYDLLYSPVSNVSRLPSPDLGLRVLESVPPTPSTATSWGPSDRSLLYSPMSNVSRLPSPDVGRRMLSSVPPTPSTATSWGPASYYSNSNPSSPAYAQSVDLGQRNLASRPNTPSTATSWGPGWASYPPSPASPYYVRTPDLGQRRAVEGEGEESERRFGWPYYDAFRGQPWKGVWPYTDERRERESEIEITVVDVDVEVGPAPRGKVKGSRSDVSGSVSRMGFPYYKAQPGEPWTGVWPYQQETAQPWSQVWPYRAQGEEEKGVEVRLKAKYPAFSLYPATYPYMEIYPPVVEGRADEKLAVSYPRFSLYPAVYPAFEIYPGHVCGVVAAEDSKTIIVTLTPSYPTVEVYPAVYPHLEVYPVCVRLTRASPVKVTAASGTGRSVPAISAGRYPHLVIYPAVRQRKQQAEIQRSITILLESSYPALSIYRAAYPHMEIYPGHVHKADIERAIVVALRPSYPALDIYPAVYPWSLVSIYPTGACHTSPRGRKSIPGQYPDFDLYPAKHYPCRDEEYYKARTVQLKAAYPALDLYPALYPYFTIYPAASGIVGAVPLSRPSGKAASVDSPRQLSVTIYPCLLIYPAVYPCFDIYPASTPAMKADVEPIHLTARYPILSLYTATYPFFEIYPGVVCNGALKAHISVRLDAQYPAIRTYESVYPYLDVYPAASCSSVSSVTAVRRRRTHAELHDIVLKSETRSMVVQRQPPRKTHFQLHKETLAPHLRVETVDQRRRTRKTHIQLRDEVFAALAQGGRSSPSSESPSREGNSSPEGNTRRRVSFAADTVIEAPPRVSRSRSGTVSRNAIPPVPPIPPQFATRPPASAMRRMPKAGDPSSNPAQITRPMSTVIDSNVNRMRGSSVSPVTESPTPRASVMTARVERAKSMILPGILPENPVSDLDRSNSLNGTVRRPGRTRESLVSERMKAFNTSPATSPSERSDSDAPPMKITLNALSQFPMPPAPKLPPLPNGRPVSKLDRSKYPFA</sequence>
<accession>A0A5C3NDP3</accession>
<feature type="compositionally biased region" description="Low complexity" evidence="1">
    <location>
        <begin position="1236"/>
        <end position="1247"/>
    </location>
</feature>
<proteinExistence type="predicted"/>
<protein>
    <submittedName>
        <fullName evidence="2">Uncharacterized protein</fullName>
    </submittedName>
</protein>
<feature type="region of interest" description="Disordered" evidence="1">
    <location>
        <begin position="495"/>
        <end position="526"/>
    </location>
</feature>
<dbReference type="Proteomes" id="UP000305948">
    <property type="component" value="Unassembled WGS sequence"/>
</dbReference>
<evidence type="ECO:0000313" key="3">
    <source>
        <dbReference type="Proteomes" id="UP000305948"/>
    </source>
</evidence>
<feature type="region of interest" description="Disordered" evidence="1">
    <location>
        <begin position="1"/>
        <end position="30"/>
    </location>
</feature>
<feature type="compositionally biased region" description="Basic and acidic residues" evidence="1">
    <location>
        <begin position="1358"/>
        <end position="1369"/>
    </location>
</feature>
<reference evidence="2 3" key="1">
    <citation type="journal article" date="2019" name="Nat. Ecol. Evol.">
        <title>Megaphylogeny resolves global patterns of mushroom evolution.</title>
        <authorList>
            <person name="Varga T."/>
            <person name="Krizsan K."/>
            <person name="Foldi C."/>
            <person name="Dima B."/>
            <person name="Sanchez-Garcia M."/>
            <person name="Sanchez-Ramirez S."/>
            <person name="Szollosi G.J."/>
            <person name="Szarkandi J.G."/>
            <person name="Papp V."/>
            <person name="Albert L."/>
            <person name="Andreopoulos W."/>
            <person name="Angelini C."/>
            <person name="Antonin V."/>
            <person name="Barry K.W."/>
            <person name="Bougher N.L."/>
            <person name="Buchanan P."/>
            <person name="Buyck B."/>
            <person name="Bense V."/>
            <person name="Catcheside P."/>
            <person name="Chovatia M."/>
            <person name="Cooper J."/>
            <person name="Damon W."/>
            <person name="Desjardin D."/>
            <person name="Finy P."/>
            <person name="Geml J."/>
            <person name="Haridas S."/>
            <person name="Hughes K."/>
            <person name="Justo A."/>
            <person name="Karasinski D."/>
            <person name="Kautmanova I."/>
            <person name="Kiss B."/>
            <person name="Kocsube S."/>
            <person name="Kotiranta H."/>
            <person name="LaButti K.M."/>
            <person name="Lechner B.E."/>
            <person name="Liimatainen K."/>
            <person name="Lipzen A."/>
            <person name="Lukacs Z."/>
            <person name="Mihaltcheva S."/>
            <person name="Morgado L.N."/>
            <person name="Niskanen T."/>
            <person name="Noordeloos M.E."/>
            <person name="Ohm R.A."/>
            <person name="Ortiz-Santana B."/>
            <person name="Ovrebo C."/>
            <person name="Racz N."/>
            <person name="Riley R."/>
            <person name="Savchenko A."/>
            <person name="Shiryaev A."/>
            <person name="Soop K."/>
            <person name="Spirin V."/>
            <person name="Szebenyi C."/>
            <person name="Tomsovsky M."/>
            <person name="Tulloss R.E."/>
            <person name="Uehling J."/>
            <person name="Grigoriev I.V."/>
            <person name="Vagvolgyi C."/>
            <person name="Papp T."/>
            <person name="Martin F.M."/>
            <person name="Miettinen O."/>
            <person name="Hibbett D.S."/>
            <person name="Nagy L.G."/>
        </authorList>
    </citation>
    <scope>NUCLEOTIDE SEQUENCE [LARGE SCALE GENOMIC DNA]</scope>
    <source>
        <strain evidence="2 3">OMC1185</strain>
    </source>
</reference>
<feature type="region of interest" description="Disordered" evidence="1">
    <location>
        <begin position="1341"/>
        <end position="1428"/>
    </location>
</feature>
<keyword evidence="3" id="KW-1185">Reference proteome</keyword>
<feature type="compositionally biased region" description="Basic and acidic residues" evidence="1">
    <location>
        <begin position="1418"/>
        <end position="1428"/>
    </location>
</feature>
<evidence type="ECO:0000256" key="1">
    <source>
        <dbReference type="SAM" id="MobiDB-lite"/>
    </source>
</evidence>
<name>A0A5C3NDP3_9AGAM</name>
<feature type="compositionally biased region" description="Pro residues" evidence="1">
    <location>
        <begin position="1401"/>
        <end position="1413"/>
    </location>
</feature>